<keyword evidence="2" id="KW-1185">Reference proteome</keyword>
<dbReference type="EMBL" id="CP003199">
    <property type="protein sequence ID" value="AEW45879.1"/>
    <property type="molecule type" value="Genomic_DNA"/>
</dbReference>
<evidence type="ECO:0000313" key="1">
    <source>
        <dbReference type="EMBL" id="AEW45879.1"/>
    </source>
</evidence>
<accession>H6N8A7</accession>
<dbReference type="STRING" id="1111676.MHC_05115"/>
<proteinExistence type="predicted"/>
<organism evidence="1 2">
    <name type="scientific">Mycoplasma haemocanis (strain Illinois)</name>
    <dbReference type="NCBI Taxonomy" id="1111676"/>
    <lineage>
        <taxon>Bacteria</taxon>
        <taxon>Bacillati</taxon>
        <taxon>Mycoplasmatota</taxon>
        <taxon>Mollicutes</taxon>
        <taxon>Mycoplasmataceae</taxon>
        <taxon>Mycoplasma</taxon>
    </lineage>
</organism>
<dbReference type="OrthoDB" id="401858at2"/>
<gene>
    <name evidence="1" type="ordered locus">MHC_05115</name>
</gene>
<name>H6N8A7_MYCHN</name>
<evidence type="ECO:0000313" key="2">
    <source>
        <dbReference type="Proteomes" id="UP000009135"/>
    </source>
</evidence>
<dbReference type="KEGG" id="mhe:MHC_05115"/>
<protein>
    <submittedName>
        <fullName evidence="1">Uncharacterized protein</fullName>
    </submittedName>
</protein>
<dbReference type="Proteomes" id="UP000009135">
    <property type="component" value="Chromosome"/>
</dbReference>
<reference evidence="1 2" key="1">
    <citation type="journal article" date="2012" name="J. Bacteriol.">
        <title>Complete genome sequence of Mycoplasma haemocanis strain Illinois.</title>
        <authorList>
            <person name="do Nascimento N.C."/>
            <person name="Guimaraes A.M."/>
            <person name="Santos A.P."/>
            <person name="Sanmiguel P.J."/>
            <person name="Messick J.B."/>
        </authorList>
    </citation>
    <scope>NUCLEOTIDE SEQUENCE [LARGE SCALE GENOMIC DNA]</scope>
    <source>
        <strain evidence="1 2">Illinois</strain>
    </source>
</reference>
<dbReference type="AlphaFoldDB" id="H6N8A7"/>
<sequence length="226" mass="26037">MIHYSVAWVFQAFVSFVAPVSAEVGSVSKVDYSDVANRYVSLKYSNGYLRFWDDVSGNVSLRTRKIHDIRSDSKAFNFFSNIKKREEGDVWGSLVTFCRNMRGKIESGENLNNGQLRYVGFCDNGDSISRSKDMSKRSYWVDKLARVQYRAEDFIFWDKLVDNVGEKMHKFHDLLKVGYTGSLQEVLKKAKTECQKVRDKFTSGEMLTKEDLDVNIPRCLSSLKAR</sequence>
<dbReference type="HOGENOM" id="CLU_106673_0_0_14"/>